<dbReference type="Proteomes" id="UP000245921">
    <property type="component" value="Unassembled WGS sequence"/>
</dbReference>
<accession>A0AA45C4G3</accession>
<dbReference type="SUPFAM" id="SSF101756">
    <property type="entry name" value="Hypothetical protein YgiW"/>
    <property type="match status" value="1"/>
</dbReference>
<evidence type="ECO:0008006" key="3">
    <source>
        <dbReference type="Google" id="ProtNLM"/>
    </source>
</evidence>
<gene>
    <name evidence="1" type="ORF">C7380_1372</name>
</gene>
<evidence type="ECO:0000313" key="2">
    <source>
        <dbReference type="Proteomes" id="UP000245921"/>
    </source>
</evidence>
<dbReference type="AlphaFoldDB" id="A0AA45C4G3"/>
<organism evidence="1 2">
    <name type="scientific">Oceanotoga teriensis</name>
    <dbReference type="NCBI Taxonomy" id="515440"/>
    <lineage>
        <taxon>Bacteria</taxon>
        <taxon>Thermotogati</taxon>
        <taxon>Thermotogota</taxon>
        <taxon>Thermotogae</taxon>
        <taxon>Petrotogales</taxon>
        <taxon>Petrotogaceae</taxon>
        <taxon>Oceanotoga</taxon>
    </lineage>
</organism>
<dbReference type="InterPro" id="IPR029062">
    <property type="entry name" value="Class_I_gatase-like"/>
</dbReference>
<proteinExistence type="predicted"/>
<keyword evidence="2" id="KW-1185">Reference proteome</keyword>
<comment type="caution">
    <text evidence="1">The sequence shown here is derived from an EMBL/GenBank/DDBJ whole genome shotgun (WGS) entry which is preliminary data.</text>
</comment>
<sequence length="525" mass="59910">MKKSVFLFMVLTFTIFIYAFSNVITIEKARTFKDLTPVTVEGVVTLEPGPFDINLFFIQDDTAGLNVYSGNMDFSKFDIERNDLIRVTGYLWKHKMNLELVLDKDNEKHSIEILEKNYKEIEPINIKTVDINEEKYEGILAHTEGKVIKAMGQEILIDDGTGEGILWIRENTKIDPMNFKEGIDVEVTGVMAQYLTKREIQPRSIEDLKTEDIFPPEIEFYSIDNNILSILFNEEIIDNFKLNKTIRDNKNNIKNYKLINNKILKIEYENLPVDSKLMLRFVQDMNENKANILSIDISEKNIKKHNILFDESHSQTAGNSDWTITGGYSDFADLAKKMGLNVKNEKIHIKKDILDLFGIFIIPEPNGPFFADEIEALLEWVKDGGNLFIIADHGGADRNGNGWDAVRVFNEFTENFGFLFEGDDLEEEPLKNVYKHEITENIQNIGVWNGSSINILKKDIEVLISDTNKKPYLISTVYGKGKVIAIGDSSPFDDGTGATGNILHDGWSWGDDAILAENILKYFLK</sequence>
<dbReference type="RefSeq" id="WP_109606706.1">
    <property type="nucleotide sequence ID" value="NZ_QGGI01000037.1"/>
</dbReference>
<dbReference type="Gene3D" id="3.40.50.880">
    <property type="match status" value="1"/>
</dbReference>
<evidence type="ECO:0000313" key="1">
    <source>
        <dbReference type="EMBL" id="PWJ85080.1"/>
    </source>
</evidence>
<dbReference type="EMBL" id="QGGI01000037">
    <property type="protein sequence ID" value="PWJ85080.1"/>
    <property type="molecule type" value="Genomic_DNA"/>
</dbReference>
<dbReference type="InterPro" id="IPR036700">
    <property type="entry name" value="BOBF_sf"/>
</dbReference>
<dbReference type="SUPFAM" id="SSF52317">
    <property type="entry name" value="Class I glutamine amidotransferase-like"/>
    <property type="match status" value="1"/>
</dbReference>
<protein>
    <recommendedName>
        <fullName evidence="3">DNA-binding protein</fullName>
    </recommendedName>
</protein>
<reference evidence="1 2" key="1">
    <citation type="submission" date="2018-05" db="EMBL/GenBank/DDBJ databases">
        <title>Genomic Encyclopedia of Type Strains, Phase IV (KMG-IV): sequencing the most valuable type-strain genomes for metagenomic binning, comparative biology and taxonomic classification.</title>
        <authorList>
            <person name="Goeker M."/>
        </authorList>
    </citation>
    <scope>NUCLEOTIDE SEQUENCE [LARGE SCALE GENOMIC DNA]</scope>
    <source>
        <strain evidence="1 2">DSM 24906</strain>
    </source>
</reference>
<name>A0AA45C4G3_9BACT</name>